<organism evidence="2 3">
    <name type="scientific">Virgisporangium aurantiacum</name>
    <dbReference type="NCBI Taxonomy" id="175570"/>
    <lineage>
        <taxon>Bacteria</taxon>
        <taxon>Bacillati</taxon>
        <taxon>Actinomycetota</taxon>
        <taxon>Actinomycetes</taxon>
        <taxon>Micromonosporales</taxon>
        <taxon>Micromonosporaceae</taxon>
        <taxon>Virgisporangium</taxon>
    </lineage>
</organism>
<feature type="domain" description="Aminoglycoside phosphotransferase" evidence="1">
    <location>
        <begin position="92"/>
        <end position="235"/>
    </location>
</feature>
<keyword evidence="3" id="KW-1185">Reference proteome</keyword>
<evidence type="ECO:0000313" key="3">
    <source>
        <dbReference type="Proteomes" id="UP000612585"/>
    </source>
</evidence>
<sequence length="275" mass="28985">MNERRLIGWARRVGGRAACGAAAVLSSASGELVVRAGDLVAKMHDAPVPHDTLLLADRLREVFVPPLAASVVGGRPVTLWPLGVPVREADLDSPGPWASAGTLLARLHREPVPPGVFGPCDAPVRVERALGRLAATPSSPGRRAKIIRDALSTVVLPSAPATTLVHGDFHLGQVVRLGTGRRLIDVDGVGVGDPAWDLARMAAWYLAGVIPPHAWTMFLTTYRAAGGPAVPPAADPWPILDPYARLLTIQAAALAVAKQDLDTAETFVAACHRMR</sequence>
<dbReference type="SUPFAM" id="SSF56112">
    <property type="entry name" value="Protein kinase-like (PK-like)"/>
    <property type="match status" value="1"/>
</dbReference>
<accession>A0A8J3Z3P0</accession>
<name>A0A8J3Z3P0_9ACTN</name>
<dbReference type="RefSeq" id="WP_203993127.1">
    <property type="nucleotide sequence ID" value="NZ_BOPG01000022.1"/>
</dbReference>
<reference evidence="2" key="1">
    <citation type="submission" date="2021-01" db="EMBL/GenBank/DDBJ databases">
        <title>Whole genome shotgun sequence of Virgisporangium aurantiacum NBRC 16421.</title>
        <authorList>
            <person name="Komaki H."/>
            <person name="Tamura T."/>
        </authorList>
    </citation>
    <scope>NUCLEOTIDE SEQUENCE</scope>
    <source>
        <strain evidence="2">NBRC 16421</strain>
    </source>
</reference>
<protein>
    <submittedName>
        <fullName evidence="2">Aminoglycoside phosphotransferase</fullName>
    </submittedName>
</protein>
<dbReference type="Gene3D" id="3.90.1200.10">
    <property type="match status" value="1"/>
</dbReference>
<dbReference type="InterPro" id="IPR002575">
    <property type="entry name" value="Aminoglycoside_PTrfase"/>
</dbReference>
<dbReference type="AlphaFoldDB" id="A0A8J3Z3P0"/>
<dbReference type="EMBL" id="BOPG01000022">
    <property type="protein sequence ID" value="GIJ55792.1"/>
    <property type="molecule type" value="Genomic_DNA"/>
</dbReference>
<dbReference type="InterPro" id="IPR011009">
    <property type="entry name" value="Kinase-like_dom_sf"/>
</dbReference>
<comment type="caution">
    <text evidence="2">The sequence shown here is derived from an EMBL/GenBank/DDBJ whole genome shotgun (WGS) entry which is preliminary data.</text>
</comment>
<proteinExistence type="predicted"/>
<evidence type="ECO:0000313" key="2">
    <source>
        <dbReference type="EMBL" id="GIJ55792.1"/>
    </source>
</evidence>
<dbReference type="Proteomes" id="UP000612585">
    <property type="component" value="Unassembled WGS sequence"/>
</dbReference>
<dbReference type="Pfam" id="PF01636">
    <property type="entry name" value="APH"/>
    <property type="match status" value="1"/>
</dbReference>
<gene>
    <name evidence="2" type="ORF">Vau01_033080</name>
</gene>
<evidence type="ECO:0000259" key="1">
    <source>
        <dbReference type="Pfam" id="PF01636"/>
    </source>
</evidence>